<organism evidence="6 7">
    <name type="scientific">Frankliniella occidentalis</name>
    <name type="common">Western flower thrips</name>
    <name type="synonym">Euthrips occidentalis</name>
    <dbReference type="NCBI Taxonomy" id="133901"/>
    <lineage>
        <taxon>Eukaryota</taxon>
        <taxon>Metazoa</taxon>
        <taxon>Ecdysozoa</taxon>
        <taxon>Arthropoda</taxon>
        <taxon>Hexapoda</taxon>
        <taxon>Insecta</taxon>
        <taxon>Pterygota</taxon>
        <taxon>Neoptera</taxon>
        <taxon>Paraneoptera</taxon>
        <taxon>Thysanoptera</taxon>
        <taxon>Terebrantia</taxon>
        <taxon>Thripoidea</taxon>
        <taxon>Thripidae</taxon>
        <taxon>Frankliniella</taxon>
    </lineage>
</organism>
<evidence type="ECO:0000256" key="3">
    <source>
        <dbReference type="ARBA" id="ARBA00023235"/>
    </source>
</evidence>
<evidence type="ECO:0000259" key="5">
    <source>
        <dbReference type="Pfam" id="PF01416"/>
    </source>
</evidence>
<proteinExistence type="inferred from homology"/>
<evidence type="ECO:0000256" key="1">
    <source>
        <dbReference type="ARBA" id="ARBA00009375"/>
    </source>
</evidence>
<evidence type="ECO:0000313" key="7">
    <source>
        <dbReference type="RefSeq" id="XP_026271976.1"/>
    </source>
</evidence>
<dbReference type="SUPFAM" id="SSF55120">
    <property type="entry name" value="Pseudouridine synthase"/>
    <property type="match status" value="1"/>
</dbReference>
<sequence>MKRRYLLSFSYLGNHFQSCSRDGNNLSSVVGALEDRLQRLKNTSLASNVVVSSRTDRGVHAIQNTAHVDLLTDRELSLTNVLNVLNKFYRKNNIGLRVSAIRQVADDFNARKFARFRTYLYRIAVPKYNFDCIDPYTPISEVTRCYFLRKPGFDIDAVQKGLSLLIGTHNFLSFTGKPSKQTLVRTPIRRIFSFTINQGAPLMCDLHEPFSNNFDYWDFIVEGRSFNYRQVRRMIGALVAVGQGKFSCNGLQRMLDLEVQSDEWIMSIIAPACGLYLMKVTYNEDDLAVNRKQKQCIQEYSNLMFLLKQRELCLKV</sequence>
<dbReference type="GO" id="GO:0003723">
    <property type="term" value="F:RNA binding"/>
    <property type="evidence" value="ECO:0007669"/>
    <property type="project" value="InterPro"/>
</dbReference>
<dbReference type="KEGG" id="foc:113202110"/>
<feature type="domain" description="Pseudouridine synthase I TruA alpha/beta" evidence="5">
    <location>
        <begin position="10"/>
        <end position="96"/>
    </location>
</feature>
<dbReference type="Gene3D" id="3.30.70.580">
    <property type="entry name" value="Pseudouridine synthase I, catalytic domain, N-terminal subdomain"/>
    <property type="match status" value="1"/>
</dbReference>
<comment type="catalytic activity">
    <reaction evidence="4">
        <text>uridine(38/39/40) in tRNA = pseudouridine(38/39/40) in tRNA</text>
        <dbReference type="Rhea" id="RHEA:22376"/>
        <dbReference type="Rhea" id="RHEA-COMP:10085"/>
        <dbReference type="Rhea" id="RHEA-COMP:10087"/>
        <dbReference type="ChEBI" id="CHEBI:65314"/>
        <dbReference type="ChEBI" id="CHEBI:65315"/>
        <dbReference type="EC" id="5.4.99.12"/>
    </reaction>
</comment>
<evidence type="ECO:0000313" key="6">
    <source>
        <dbReference type="Proteomes" id="UP000504606"/>
    </source>
</evidence>
<dbReference type="HAMAP" id="MF_00171">
    <property type="entry name" value="TruA"/>
    <property type="match status" value="1"/>
</dbReference>
<dbReference type="PANTHER" id="PTHR11142">
    <property type="entry name" value="PSEUDOURIDYLATE SYNTHASE"/>
    <property type="match status" value="1"/>
</dbReference>
<dbReference type="InterPro" id="IPR001406">
    <property type="entry name" value="PsdUridine_synth_TruA"/>
</dbReference>
<dbReference type="AlphaFoldDB" id="A0A6J1RZH2"/>
<keyword evidence="3 4" id="KW-0413">Isomerase</keyword>
<comment type="similarity">
    <text evidence="1 4">Belongs to the tRNA pseudouridine synthase TruA family.</text>
</comment>
<protein>
    <recommendedName>
        <fullName evidence="4">tRNA pseudouridine synthase</fullName>
        <ecNumber evidence="4">5.4.99.12</ecNumber>
    </recommendedName>
</protein>
<dbReference type="OrthoDB" id="271910at2759"/>
<keyword evidence="2 4" id="KW-0819">tRNA processing</keyword>
<dbReference type="InterPro" id="IPR020097">
    <property type="entry name" value="PsdUridine_synth_TruA_a/b_dom"/>
</dbReference>
<keyword evidence="6" id="KW-1185">Reference proteome</keyword>
<dbReference type="Pfam" id="PF01416">
    <property type="entry name" value="PseudoU_synth_1"/>
    <property type="match status" value="2"/>
</dbReference>
<dbReference type="Gene3D" id="3.30.70.660">
    <property type="entry name" value="Pseudouridine synthase I, catalytic domain, C-terminal subdomain"/>
    <property type="match status" value="1"/>
</dbReference>
<accession>A0A6J1RZH2</accession>
<evidence type="ECO:0000256" key="4">
    <source>
        <dbReference type="RuleBase" id="RU003792"/>
    </source>
</evidence>
<dbReference type="InterPro" id="IPR020094">
    <property type="entry name" value="TruA/RsuA/RluB/E/F_N"/>
</dbReference>
<dbReference type="EC" id="5.4.99.12" evidence="4"/>
<dbReference type="RefSeq" id="XP_026271976.1">
    <property type="nucleotide sequence ID" value="XM_026416191.2"/>
</dbReference>
<dbReference type="PANTHER" id="PTHR11142:SF0">
    <property type="entry name" value="TRNA PSEUDOURIDINE SYNTHASE-LIKE 1"/>
    <property type="match status" value="1"/>
</dbReference>
<name>A0A6J1RZH2_FRAOC</name>
<dbReference type="GeneID" id="113202110"/>
<dbReference type="InterPro" id="IPR020095">
    <property type="entry name" value="PsdUridine_synth_TruA_C"/>
</dbReference>
<feature type="domain" description="Pseudouridine synthase I TruA alpha/beta" evidence="5">
    <location>
        <begin position="164"/>
        <end position="283"/>
    </location>
</feature>
<reference evidence="7" key="1">
    <citation type="submission" date="2025-08" db="UniProtKB">
        <authorList>
            <consortium name="RefSeq"/>
        </authorList>
    </citation>
    <scope>IDENTIFICATION</scope>
    <source>
        <tissue evidence="7">Whole organism</tissue>
    </source>
</reference>
<dbReference type="InterPro" id="IPR020103">
    <property type="entry name" value="PsdUridine_synth_cat_dom_sf"/>
</dbReference>
<dbReference type="Proteomes" id="UP000504606">
    <property type="component" value="Unplaced"/>
</dbReference>
<evidence type="ECO:0000256" key="2">
    <source>
        <dbReference type="ARBA" id="ARBA00022694"/>
    </source>
</evidence>
<gene>
    <name evidence="7" type="primary">LOC113202110</name>
</gene>
<dbReference type="GO" id="GO:0031119">
    <property type="term" value="P:tRNA pseudouridine synthesis"/>
    <property type="evidence" value="ECO:0007669"/>
    <property type="project" value="TreeGrafter"/>
</dbReference>
<dbReference type="GO" id="GO:0160147">
    <property type="term" value="F:tRNA pseudouridine(38-40) synthase activity"/>
    <property type="evidence" value="ECO:0007669"/>
    <property type="project" value="UniProtKB-EC"/>
</dbReference>